<dbReference type="GO" id="GO:0004311">
    <property type="term" value="F:geranylgeranyl diphosphate synthase activity"/>
    <property type="evidence" value="ECO:0007669"/>
    <property type="project" value="UniProtKB-EC"/>
</dbReference>
<evidence type="ECO:0000256" key="4">
    <source>
        <dbReference type="ARBA" id="ARBA00022842"/>
    </source>
</evidence>
<dbReference type="EMBL" id="KI964785">
    <property type="protein sequence ID" value="EUC28823.1"/>
    <property type="molecule type" value="Genomic_DNA"/>
</dbReference>
<dbReference type="eggNOG" id="KOG0777">
    <property type="taxonomic scope" value="Eukaryota"/>
</dbReference>
<dbReference type="PROSITE" id="PS00723">
    <property type="entry name" value="POLYPRENYL_SYNTHASE_1"/>
    <property type="match status" value="1"/>
</dbReference>
<dbReference type="OrthoDB" id="6921389at2759"/>
<evidence type="ECO:0000256" key="5">
    <source>
        <dbReference type="SAM" id="MobiDB-lite"/>
    </source>
</evidence>
<dbReference type="PANTHER" id="PTHR12001:SF72">
    <property type="entry name" value="THIJ_PFPI FAMILY PROTEIN (AFU_ORTHOLOGUE AFUA_3G01210)-RELATED"/>
    <property type="match status" value="1"/>
</dbReference>
<dbReference type="GeneID" id="19149326"/>
<evidence type="ECO:0000256" key="1">
    <source>
        <dbReference type="ARBA" id="ARBA00012382"/>
    </source>
</evidence>
<keyword evidence="4" id="KW-0460">Magnesium</keyword>
<gene>
    <name evidence="6" type="ORF">COCCADRAFT_40729</name>
</gene>
<dbReference type="PANTHER" id="PTHR12001">
    <property type="entry name" value="GERANYLGERANYL PYROPHOSPHATE SYNTHASE"/>
    <property type="match status" value="1"/>
</dbReference>
<dbReference type="GO" id="GO:0046165">
    <property type="term" value="P:alcohol biosynthetic process"/>
    <property type="evidence" value="ECO:0007669"/>
    <property type="project" value="UniProtKB-ARBA"/>
</dbReference>
<dbReference type="AlphaFoldDB" id="W6XT62"/>
<dbReference type="SUPFAM" id="SSF48576">
    <property type="entry name" value="Terpenoid synthases"/>
    <property type="match status" value="2"/>
</dbReference>
<dbReference type="EC" id="2.5.1.29" evidence="1"/>
<dbReference type="InterPro" id="IPR000092">
    <property type="entry name" value="Polyprenyl_synt"/>
</dbReference>
<dbReference type="Gene3D" id="1.10.600.10">
    <property type="entry name" value="Farnesyl Diphosphate Synthase"/>
    <property type="match status" value="4"/>
</dbReference>
<feature type="region of interest" description="Disordered" evidence="5">
    <location>
        <begin position="279"/>
        <end position="304"/>
    </location>
</feature>
<dbReference type="KEGG" id="bze:COCCADRAFT_40729"/>
<dbReference type="Pfam" id="PF00348">
    <property type="entry name" value="polyprenyl_synt"/>
    <property type="match status" value="2"/>
</dbReference>
<keyword evidence="3" id="KW-0479">Metal-binding</keyword>
<evidence type="ECO:0000256" key="2">
    <source>
        <dbReference type="ARBA" id="ARBA00022679"/>
    </source>
</evidence>
<dbReference type="InterPro" id="IPR008949">
    <property type="entry name" value="Isoprenoid_synthase_dom_sf"/>
</dbReference>
<dbReference type="RefSeq" id="XP_007716889.1">
    <property type="nucleotide sequence ID" value="XM_007718699.1"/>
</dbReference>
<dbReference type="STRING" id="930089.W6XT62"/>
<sequence>MEAIFQHSFPVDPKELSKHGHFSKLMPRINHRDDLANAATRKLLLNWAEMVGDGWESESNSSLSKVGNWCSLVFPETKPERLGTLTYLTDLGLIHDANQEHQVLCVALNDSDNSNIPGGSRSQKIKNLAAQFLFEAMSIHYEKGSMMIKAYRKKWLEVMDSPPSNAFKDISSYLKFRMSNATQHVMDAVDCALVLTNDYYSFDREYAAVKSNPEARIVNGIFLLMLNDGIDEAEAKSSKRDLIVEYESQFLVRWKEYQEKNTNMSMNLRRFIEEQTQAAKAPQTHVAPSKPLPTGGPKRTDSATSIDTVKSIEEIIDTLRQSSLILDDIKDNSGIRRGLLSVHTIYGQAQAINSATYIFVRAVNLTSLGLSPKGLSRLLEGLERLFTLVELIEVESLTPCPPKTENLIFLLGRYFQIRDDYMNLVSKGYAAQKGTGEDLEEGKFSFPIFACIQDCPASKGKILGLFRQHAAGQKQQSIGMGDECKSLIMHILNDRGALATTKSYLLELKDSLKEEIGCLEAKTGKTNSLLTLLIETLRLNQ</sequence>
<dbReference type="HOGENOM" id="CLU_014015_10_0_1"/>
<dbReference type="InterPro" id="IPR033749">
    <property type="entry name" value="Polyprenyl_synt_CS"/>
</dbReference>
<evidence type="ECO:0000313" key="6">
    <source>
        <dbReference type="EMBL" id="EUC28823.1"/>
    </source>
</evidence>
<evidence type="ECO:0000256" key="3">
    <source>
        <dbReference type="ARBA" id="ARBA00022723"/>
    </source>
</evidence>
<dbReference type="GO" id="GO:0046872">
    <property type="term" value="F:metal ion binding"/>
    <property type="evidence" value="ECO:0007669"/>
    <property type="project" value="UniProtKB-KW"/>
</dbReference>
<dbReference type="GO" id="GO:0043386">
    <property type="term" value="P:mycotoxin biosynthetic process"/>
    <property type="evidence" value="ECO:0007669"/>
    <property type="project" value="UniProtKB-ARBA"/>
</dbReference>
<proteinExistence type="predicted"/>
<reference evidence="6 7" key="1">
    <citation type="journal article" date="2013" name="PLoS Genet.">
        <title>Comparative genome structure, secondary metabolite, and effector coding capacity across Cochliobolus pathogens.</title>
        <authorList>
            <person name="Condon B.J."/>
            <person name="Leng Y."/>
            <person name="Wu D."/>
            <person name="Bushley K.E."/>
            <person name="Ohm R.A."/>
            <person name="Otillar R."/>
            <person name="Martin J."/>
            <person name="Schackwitz W."/>
            <person name="Grimwood J."/>
            <person name="MohdZainudin N."/>
            <person name="Xue C."/>
            <person name="Wang R."/>
            <person name="Manning V.A."/>
            <person name="Dhillon B."/>
            <person name="Tu Z.J."/>
            <person name="Steffenson B.J."/>
            <person name="Salamov A."/>
            <person name="Sun H."/>
            <person name="Lowry S."/>
            <person name="LaButti K."/>
            <person name="Han J."/>
            <person name="Copeland A."/>
            <person name="Lindquist E."/>
            <person name="Barry K."/>
            <person name="Schmutz J."/>
            <person name="Baker S.E."/>
            <person name="Ciuffetti L.M."/>
            <person name="Grigoriev I.V."/>
            <person name="Zhong S."/>
            <person name="Turgeon B.G."/>
        </authorList>
    </citation>
    <scope>NUCLEOTIDE SEQUENCE [LARGE SCALE GENOMIC DNA]</scope>
    <source>
        <strain evidence="6 7">26-R-13</strain>
    </source>
</reference>
<dbReference type="PROSITE" id="PS00444">
    <property type="entry name" value="POLYPRENYL_SYNTHASE_2"/>
    <property type="match status" value="1"/>
</dbReference>
<protein>
    <recommendedName>
        <fullName evidence="1">geranylgeranyl diphosphate synthase</fullName>
        <ecNumber evidence="1">2.5.1.29</ecNumber>
    </recommendedName>
</protein>
<keyword evidence="7" id="KW-1185">Reference proteome</keyword>
<name>W6XT62_COCC2</name>
<evidence type="ECO:0000313" key="7">
    <source>
        <dbReference type="Proteomes" id="UP000053841"/>
    </source>
</evidence>
<keyword evidence="2" id="KW-0808">Transferase</keyword>
<dbReference type="Proteomes" id="UP000053841">
    <property type="component" value="Unassembled WGS sequence"/>
</dbReference>
<dbReference type="GO" id="GO:0008299">
    <property type="term" value="P:isoprenoid biosynthetic process"/>
    <property type="evidence" value="ECO:0007669"/>
    <property type="project" value="InterPro"/>
</dbReference>
<organism evidence="6 7">
    <name type="scientific">Cochliobolus carbonum (strain 26-R-13)</name>
    <name type="common">Maize leaf spot fungus</name>
    <name type="synonym">Bipolaris zeicola</name>
    <dbReference type="NCBI Taxonomy" id="930089"/>
    <lineage>
        <taxon>Eukaryota</taxon>
        <taxon>Fungi</taxon>
        <taxon>Dikarya</taxon>
        <taxon>Ascomycota</taxon>
        <taxon>Pezizomycotina</taxon>
        <taxon>Dothideomycetes</taxon>
        <taxon>Pleosporomycetidae</taxon>
        <taxon>Pleosporales</taxon>
        <taxon>Pleosporineae</taxon>
        <taxon>Pleosporaceae</taxon>
        <taxon>Bipolaris</taxon>
    </lineage>
</organism>
<accession>W6XT62</accession>